<evidence type="ECO:0000313" key="8">
    <source>
        <dbReference type="EMBL" id="RHN12131.1"/>
    </source>
</evidence>
<dbReference type="InterPro" id="IPR009242">
    <property type="entry name" value="DUF896"/>
</dbReference>
<dbReference type="GO" id="GO:0005737">
    <property type="term" value="C:cytoplasm"/>
    <property type="evidence" value="ECO:0007669"/>
    <property type="project" value="UniProtKB-SubCell"/>
</dbReference>
<evidence type="ECO:0000313" key="9">
    <source>
        <dbReference type="Proteomes" id="UP000283513"/>
    </source>
</evidence>
<sequence length="78" mass="8927">MEILMKQEQIDRINALYRKSQAEGLTEAEKEEQAMLRKAYVADVKRNLVAQLNNIDMQNPDGTVTNLGEEYGNKKKLS</sequence>
<protein>
    <recommendedName>
        <fullName evidence="2">UPF0291 protein DW856_00295</fullName>
    </recommendedName>
</protein>
<dbReference type="EMBL" id="QRQN01000001">
    <property type="protein sequence ID" value="RHN12131.1"/>
    <property type="molecule type" value="Genomic_DNA"/>
</dbReference>
<evidence type="ECO:0000313" key="6">
    <source>
        <dbReference type="EMBL" id="RHA61324.1"/>
    </source>
</evidence>
<dbReference type="PANTHER" id="PTHR37300:SF1">
    <property type="entry name" value="UPF0291 PROTEIN YNZC"/>
    <property type="match status" value="1"/>
</dbReference>
<dbReference type="Proteomes" id="UP000283513">
    <property type="component" value="Unassembled WGS sequence"/>
</dbReference>
<accession>A0A3R6D8G0</accession>
<evidence type="ECO:0000256" key="2">
    <source>
        <dbReference type="HAMAP-Rule" id="MF_01103"/>
    </source>
</evidence>
<proteinExistence type="inferred from homology"/>
<comment type="caution">
    <text evidence="6">The sequence shown here is derived from an EMBL/GenBank/DDBJ whole genome shotgun (WGS) entry which is preliminary data.</text>
</comment>
<dbReference type="EMBL" id="QSFP01000043">
    <property type="protein sequence ID" value="RHA61324.1"/>
    <property type="molecule type" value="Genomic_DNA"/>
</dbReference>
<evidence type="ECO:0000313" key="12">
    <source>
        <dbReference type="Proteomes" id="UP000478483"/>
    </source>
</evidence>
<dbReference type="OrthoDB" id="390105at2"/>
<dbReference type="AlphaFoldDB" id="A0A3R6D8G0"/>
<evidence type="ECO:0000313" key="10">
    <source>
        <dbReference type="Proteomes" id="UP000283586"/>
    </source>
</evidence>
<evidence type="ECO:0000313" key="13">
    <source>
        <dbReference type="Proteomes" id="UP000479531"/>
    </source>
</evidence>
<evidence type="ECO:0000313" key="5">
    <source>
        <dbReference type="EMBL" id="MVQ46506.1"/>
    </source>
</evidence>
<evidence type="ECO:0000313" key="4">
    <source>
        <dbReference type="EMBL" id="MTR84048.1"/>
    </source>
</evidence>
<keyword evidence="1 2" id="KW-0963">Cytoplasm</keyword>
<dbReference type="Proteomes" id="UP000283586">
    <property type="component" value="Unassembled WGS sequence"/>
</dbReference>
<name>A0A3R6D8G0_9FIRM</name>
<dbReference type="SUPFAM" id="SSF158221">
    <property type="entry name" value="YnzC-like"/>
    <property type="match status" value="1"/>
</dbReference>
<comment type="subcellular location">
    <subcellularLocation>
        <location evidence="2">Cytoplasm</location>
    </subcellularLocation>
</comment>
<dbReference type="Proteomes" id="UP000284465">
    <property type="component" value="Unassembled WGS sequence"/>
</dbReference>
<dbReference type="EMBL" id="WNAJ01000002">
    <property type="protein sequence ID" value="MTR84048.1"/>
    <property type="molecule type" value="Genomic_DNA"/>
</dbReference>
<dbReference type="HAMAP" id="MF_01103">
    <property type="entry name" value="UPF0291"/>
    <property type="match status" value="1"/>
</dbReference>
<dbReference type="Proteomes" id="UP000479531">
    <property type="component" value="Unassembled WGS sequence"/>
</dbReference>
<reference evidence="4 12" key="2">
    <citation type="journal article" date="2019" name="Nat. Med.">
        <title>A library of human gut bacterial isolates paired with longitudinal multiomics data enables mechanistic microbiome research.</title>
        <authorList>
            <person name="Poyet M."/>
            <person name="Groussin M."/>
            <person name="Gibbons S.M."/>
            <person name="Avila-Pacheco J."/>
            <person name="Jiang X."/>
            <person name="Kearney S.M."/>
            <person name="Perrotta A.R."/>
            <person name="Berdy B."/>
            <person name="Zhao S."/>
            <person name="Lieberman T.D."/>
            <person name="Swanson P.K."/>
            <person name="Smith M."/>
            <person name="Roesemann S."/>
            <person name="Alexander J.E."/>
            <person name="Rich S.A."/>
            <person name="Livny J."/>
            <person name="Vlamakis H."/>
            <person name="Clish C."/>
            <person name="Bullock K."/>
            <person name="Deik A."/>
            <person name="Scott J."/>
            <person name="Pierce K.A."/>
            <person name="Xavier R.J."/>
            <person name="Alm E.J."/>
        </authorList>
    </citation>
    <scope>NUCLEOTIDE SEQUENCE [LARGE SCALE GENOMIC DNA]</scope>
    <source>
        <strain evidence="4 12">BIOML-A1</strain>
    </source>
</reference>
<dbReference type="EMBL" id="WGGT01000015">
    <property type="protein sequence ID" value="MVQ46506.1"/>
    <property type="molecule type" value="Genomic_DNA"/>
</dbReference>
<reference evidence="5 13" key="3">
    <citation type="submission" date="2019-10" db="EMBL/GenBank/DDBJ databases">
        <title>Roseburia spp. ameliorate alcoholic fatty liver via restoration of gut barrier function.</title>
        <authorList>
            <person name="Seo B."/>
            <person name="Ko G."/>
        </authorList>
    </citation>
    <scope>NUCLEOTIDE SEQUENCE [LARGE SCALE GENOMIC DNA]</scope>
    <source>
        <strain evidence="5 13">SNUG30017</strain>
    </source>
</reference>
<dbReference type="Pfam" id="PF05979">
    <property type="entry name" value="DUF896"/>
    <property type="match status" value="1"/>
</dbReference>
<evidence type="ECO:0000313" key="11">
    <source>
        <dbReference type="Proteomes" id="UP000284465"/>
    </source>
</evidence>
<evidence type="ECO:0000313" key="7">
    <source>
        <dbReference type="EMBL" id="RHC20690.1"/>
    </source>
</evidence>
<feature type="region of interest" description="Disordered" evidence="3">
    <location>
        <begin position="59"/>
        <end position="78"/>
    </location>
</feature>
<evidence type="ECO:0000256" key="3">
    <source>
        <dbReference type="SAM" id="MobiDB-lite"/>
    </source>
</evidence>
<dbReference type="PANTHER" id="PTHR37300">
    <property type="entry name" value="UPF0291 PROTEIN CBO2609/CLC_2481"/>
    <property type="match status" value="1"/>
</dbReference>
<dbReference type="Gene3D" id="1.10.287.540">
    <property type="entry name" value="Helix hairpin bin"/>
    <property type="match status" value="1"/>
</dbReference>
<comment type="similarity">
    <text evidence="2">Belongs to the UPF0291 family.</text>
</comment>
<evidence type="ECO:0000256" key="1">
    <source>
        <dbReference type="ARBA" id="ARBA00022490"/>
    </source>
</evidence>
<dbReference type="Proteomes" id="UP000478483">
    <property type="component" value="Unassembled WGS sequence"/>
</dbReference>
<gene>
    <name evidence="7" type="ORF">DW856_00295</name>
    <name evidence="6" type="ORF">DW927_19575</name>
    <name evidence="8" type="ORF">DWZ31_01370</name>
    <name evidence="5" type="ORF">GCK47_12515</name>
    <name evidence="4" type="ORF">GMD50_03055</name>
</gene>
<organism evidence="6 11">
    <name type="scientific">Roseburia intestinalis</name>
    <dbReference type="NCBI Taxonomy" id="166486"/>
    <lineage>
        <taxon>Bacteria</taxon>
        <taxon>Bacillati</taxon>
        <taxon>Bacillota</taxon>
        <taxon>Clostridia</taxon>
        <taxon>Lachnospirales</taxon>
        <taxon>Lachnospiraceae</taxon>
        <taxon>Roseburia</taxon>
    </lineage>
</organism>
<dbReference type="EMBL" id="QSHO01000001">
    <property type="protein sequence ID" value="RHC20690.1"/>
    <property type="molecule type" value="Genomic_DNA"/>
</dbReference>
<reference evidence="9 10" key="1">
    <citation type="submission" date="2018-08" db="EMBL/GenBank/DDBJ databases">
        <title>A genome reference for cultivated species of the human gut microbiota.</title>
        <authorList>
            <person name="Zou Y."/>
            <person name="Xue W."/>
            <person name="Luo G."/>
        </authorList>
    </citation>
    <scope>NUCLEOTIDE SEQUENCE [LARGE SCALE GENOMIC DNA]</scope>
    <source>
        <strain evidence="8 10">AF31-21AC</strain>
        <strain evidence="7 9">AM37-1AC</strain>
        <strain evidence="6 11">AM43-11</strain>
    </source>
</reference>